<dbReference type="InterPro" id="IPR006638">
    <property type="entry name" value="Elp3/MiaA/NifB-like_rSAM"/>
</dbReference>
<evidence type="ECO:0000313" key="10">
    <source>
        <dbReference type="Proteomes" id="UP000195967"/>
    </source>
</evidence>
<evidence type="ECO:0000256" key="2">
    <source>
        <dbReference type="ARBA" id="ARBA00022485"/>
    </source>
</evidence>
<dbReference type="InterPro" id="IPR040084">
    <property type="entry name" value="GTPase_Obg"/>
</dbReference>
<dbReference type="AlphaFoldDB" id="A0A1Y5MUH3"/>
<keyword evidence="3" id="KW-0949">S-adenosyl-L-methionine</keyword>
<dbReference type="InterPro" id="IPR002048">
    <property type="entry name" value="EF_hand_dom"/>
</dbReference>
<comment type="caution">
    <text evidence="9">The sequence shown here is derived from an EMBL/GenBank/DDBJ whole genome shotgun (WGS) entry which is preliminary data.</text>
</comment>
<feature type="domain" description="Radical SAM core" evidence="8">
    <location>
        <begin position="16"/>
        <end position="245"/>
    </location>
</feature>
<dbReference type="SMART" id="SM00729">
    <property type="entry name" value="Elp3"/>
    <property type="match status" value="1"/>
</dbReference>
<dbReference type="SFLD" id="SFLDG01067">
    <property type="entry name" value="SPASM/twitch_domain_containing"/>
    <property type="match status" value="1"/>
</dbReference>
<dbReference type="Proteomes" id="UP000195967">
    <property type="component" value="Unassembled WGS sequence"/>
</dbReference>
<sequence length="305" mass="33856">MQDSTPVFGPINSRRFGMSLGIDLSPKQKSCNFDCVYCELKGAKPVEEIENPPSVDGIISALKEALKVHQNIDVITLTANGEPTLYPHLKELVAKANEIKGRAKTLILSNGSGARDQKICDALHGLDIVKFSLDSAVQSTFKKIDRNKSGIEVSELIEAMAKFRKDFKGELVLEILVVAGFNDKEEEFIALNEAINEIAPHRVDVGTIDRPPAYNVKGVDASRLEELANKIKGVPVTIARAHKIEQKYNFSEDEILEMLRRRPQTIANVEENFSDSSKQTLAKFLQQDVVYLADVAGVKFYKLRA</sequence>
<keyword evidence="2" id="KW-0004">4Fe-4S</keyword>
<evidence type="ECO:0000256" key="5">
    <source>
        <dbReference type="ARBA" id="ARBA00023004"/>
    </source>
</evidence>
<comment type="cofactor">
    <cofactor evidence="1">
        <name>[4Fe-4S] cluster</name>
        <dbReference type="ChEBI" id="CHEBI:49883"/>
    </cofactor>
</comment>
<organism evidence="9 10">
    <name type="scientific">Campylobacter concisus</name>
    <dbReference type="NCBI Taxonomy" id="199"/>
    <lineage>
        <taxon>Bacteria</taxon>
        <taxon>Pseudomonadati</taxon>
        <taxon>Campylobacterota</taxon>
        <taxon>Epsilonproteobacteria</taxon>
        <taxon>Campylobacterales</taxon>
        <taxon>Campylobacteraceae</taxon>
        <taxon>Campylobacter</taxon>
    </lineage>
</organism>
<dbReference type="InterPro" id="IPR058240">
    <property type="entry name" value="rSAM_sf"/>
</dbReference>
<dbReference type="RefSeq" id="WP_087584396.1">
    <property type="nucleotide sequence ID" value="NZ_CABMKR010000004.1"/>
</dbReference>
<gene>
    <name evidence="9" type="ORF">B9N62_03540</name>
</gene>
<proteinExistence type="predicted"/>
<dbReference type="InterPro" id="IPR013785">
    <property type="entry name" value="Aldolase_TIM"/>
</dbReference>
<keyword evidence="6" id="KW-0411">Iron-sulfur</keyword>
<evidence type="ECO:0000256" key="3">
    <source>
        <dbReference type="ARBA" id="ARBA00022691"/>
    </source>
</evidence>
<evidence type="ECO:0000256" key="4">
    <source>
        <dbReference type="ARBA" id="ARBA00022723"/>
    </source>
</evidence>
<dbReference type="EMBL" id="NDYO01000004">
    <property type="protein sequence ID" value="OUT11999.1"/>
    <property type="molecule type" value="Genomic_DNA"/>
</dbReference>
<evidence type="ECO:0000313" key="9">
    <source>
        <dbReference type="EMBL" id="OUT11999.1"/>
    </source>
</evidence>
<dbReference type="SFLD" id="SFLDS00029">
    <property type="entry name" value="Radical_SAM"/>
    <property type="match status" value="1"/>
</dbReference>
<dbReference type="CDD" id="cd01335">
    <property type="entry name" value="Radical_SAM"/>
    <property type="match status" value="1"/>
</dbReference>
<evidence type="ECO:0000256" key="1">
    <source>
        <dbReference type="ARBA" id="ARBA00001966"/>
    </source>
</evidence>
<keyword evidence="4" id="KW-0479">Metal-binding</keyword>
<evidence type="ECO:0000259" key="8">
    <source>
        <dbReference type="PROSITE" id="PS51918"/>
    </source>
</evidence>
<dbReference type="SUPFAM" id="SSF102114">
    <property type="entry name" value="Radical SAM enzymes"/>
    <property type="match status" value="1"/>
</dbReference>
<dbReference type="Pfam" id="PF04055">
    <property type="entry name" value="Radical_SAM"/>
    <property type="match status" value="1"/>
</dbReference>
<dbReference type="PROSITE" id="PS51918">
    <property type="entry name" value="RADICAL_SAM"/>
    <property type="match status" value="1"/>
</dbReference>
<dbReference type="PANTHER" id="PTHR43787">
    <property type="entry name" value="FEMO COFACTOR BIOSYNTHESIS PROTEIN NIFB-RELATED"/>
    <property type="match status" value="1"/>
</dbReference>
<accession>A0A1Y5MUH3</accession>
<protein>
    <submittedName>
        <fullName evidence="9">Radical SAM protein</fullName>
    </submittedName>
</protein>
<evidence type="ECO:0000259" key="7">
    <source>
        <dbReference type="PROSITE" id="PS50222"/>
    </source>
</evidence>
<dbReference type="GO" id="GO:0003824">
    <property type="term" value="F:catalytic activity"/>
    <property type="evidence" value="ECO:0007669"/>
    <property type="project" value="InterPro"/>
</dbReference>
<dbReference type="Gene3D" id="3.20.20.70">
    <property type="entry name" value="Aldolase class I"/>
    <property type="match status" value="1"/>
</dbReference>
<evidence type="ECO:0000256" key="6">
    <source>
        <dbReference type="ARBA" id="ARBA00023014"/>
    </source>
</evidence>
<dbReference type="SFLD" id="SFLDG01083">
    <property type="entry name" value="Uncharacterised_Radical_SAM_Su"/>
    <property type="match status" value="1"/>
</dbReference>
<dbReference type="GO" id="GO:0005509">
    <property type="term" value="F:calcium ion binding"/>
    <property type="evidence" value="ECO:0007669"/>
    <property type="project" value="InterPro"/>
</dbReference>
<keyword evidence="5" id="KW-0408">Iron</keyword>
<dbReference type="InterPro" id="IPR007197">
    <property type="entry name" value="rSAM"/>
</dbReference>
<feature type="domain" description="EF-hand" evidence="7">
    <location>
        <begin position="132"/>
        <end position="166"/>
    </location>
</feature>
<reference evidence="9 10" key="1">
    <citation type="submission" date="2017-04" db="EMBL/GenBank/DDBJ databases">
        <title>Complete genome of Campylobacter concisus ATCC 33237T and draft genomes for an additional eight well characterized C. concisus strains.</title>
        <authorList>
            <person name="Cornelius A.J."/>
            <person name="Miller W.G."/>
            <person name="Lastovica A.J."/>
            <person name="On S.L."/>
            <person name="French N.P."/>
            <person name="Vandenberg O."/>
            <person name="Biggs P.J."/>
        </authorList>
    </citation>
    <scope>NUCLEOTIDE SEQUENCE [LARGE SCALE GENOMIC DNA]</scope>
    <source>
        <strain evidence="9 10">Lasto28.99</strain>
    </source>
</reference>
<dbReference type="PROSITE" id="PS50222">
    <property type="entry name" value="EF_HAND_2"/>
    <property type="match status" value="1"/>
</dbReference>
<name>A0A1Y5MUH3_9BACT</name>
<dbReference type="PANTHER" id="PTHR43787:SF11">
    <property type="entry name" value="UPF0026 PROTEIN SLR1464"/>
    <property type="match status" value="1"/>
</dbReference>
<dbReference type="GO" id="GO:0051539">
    <property type="term" value="F:4 iron, 4 sulfur cluster binding"/>
    <property type="evidence" value="ECO:0007669"/>
    <property type="project" value="UniProtKB-KW"/>
</dbReference>